<gene>
    <name evidence="3" type="ORF">P1J78_24770</name>
</gene>
<dbReference type="PANTHER" id="PTHR43625:SF77">
    <property type="entry name" value="ALDO-KETO REDUCTASE"/>
    <property type="match status" value="1"/>
</dbReference>
<protein>
    <submittedName>
        <fullName evidence="3">Aldo/keto reductase</fullName>
    </submittedName>
</protein>
<dbReference type="GO" id="GO:0005737">
    <property type="term" value="C:cytoplasm"/>
    <property type="evidence" value="ECO:0007669"/>
    <property type="project" value="TreeGrafter"/>
</dbReference>
<dbReference type="RefSeq" id="WP_275570038.1">
    <property type="nucleotide sequence ID" value="NZ_JARGYC010000178.1"/>
</dbReference>
<dbReference type="EMBL" id="JARGYC010000178">
    <property type="protein sequence ID" value="MDF0603929.1"/>
    <property type="molecule type" value="Genomic_DNA"/>
</dbReference>
<evidence type="ECO:0000256" key="1">
    <source>
        <dbReference type="ARBA" id="ARBA00023002"/>
    </source>
</evidence>
<dbReference type="CDD" id="cd19078">
    <property type="entry name" value="AKR_AKR13C1_2"/>
    <property type="match status" value="1"/>
</dbReference>
<proteinExistence type="predicted"/>
<evidence type="ECO:0000259" key="2">
    <source>
        <dbReference type="Pfam" id="PF00248"/>
    </source>
</evidence>
<keyword evidence="1" id="KW-0560">Oxidoreductase</keyword>
<accession>A0AAE3NYD1</accession>
<dbReference type="AlphaFoldDB" id="A0AAE3NYD1"/>
<dbReference type="SUPFAM" id="SSF51430">
    <property type="entry name" value="NAD(P)-linked oxidoreductase"/>
    <property type="match status" value="1"/>
</dbReference>
<dbReference type="InterPro" id="IPR050791">
    <property type="entry name" value="Aldo-Keto_reductase"/>
</dbReference>
<dbReference type="Pfam" id="PF00248">
    <property type="entry name" value="Aldo_ket_red"/>
    <property type="match status" value="1"/>
</dbReference>
<dbReference type="GO" id="GO:0016491">
    <property type="term" value="F:oxidoreductase activity"/>
    <property type="evidence" value="ECO:0007669"/>
    <property type="project" value="UniProtKB-KW"/>
</dbReference>
<feature type="domain" description="NADP-dependent oxidoreductase" evidence="2">
    <location>
        <begin position="14"/>
        <end position="304"/>
    </location>
</feature>
<dbReference type="PANTHER" id="PTHR43625">
    <property type="entry name" value="AFLATOXIN B1 ALDEHYDE REDUCTASE"/>
    <property type="match status" value="1"/>
</dbReference>
<keyword evidence="4" id="KW-1185">Reference proteome</keyword>
<name>A0AAE3NYD1_9RHOB</name>
<dbReference type="Proteomes" id="UP001220964">
    <property type="component" value="Unassembled WGS sequence"/>
</dbReference>
<sequence>MRTRILGRGLAVAEIGYGCMGLDHHRGPAVDHSDAIALIRSAFDQGVTHFDTAETYGPFTNEALVGEALEPVRDEVVIATKFGFREGQQDLGLDSRPERIRLVAEASLKRLRTDRIDIFYQHRVDPAVPIEDVAGTVRDLIAEGKVGHFGLSEAGLDTIRRAHQVQPVTVLQSEYSLWWREPEELLMPVLAKLGIGLVAFSPLGRGFLTGRMDETVSFDDPNDSRKNNPILSAENRLANQAVIDLVNDVAQRRGATPAQVSLAWLLTRGSSIVPIPGTTKPIRLAENIAAAEVELSDEEVAEIDRRFAAIEVRGERFSGSLAAGTAR</sequence>
<evidence type="ECO:0000313" key="4">
    <source>
        <dbReference type="Proteomes" id="UP001220964"/>
    </source>
</evidence>
<comment type="caution">
    <text evidence="3">The sequence shown here is derived from an EMBL/GenBank/DDBJ whole genome shotgun (WGS) entry which is preliminary data.</text>
</comment>
<dbReference type="InterPro" id="IPR036812">
    <property type="entry name" value="NAD(P)_OxRdtase_dom_sf"/>
</dbReference>
<organism evidence="3 4">
    <name type="scientific">Psychromarinibacter sediminicola</name>
    <dbReference type="NCBI Taxonomy" id="3033385"/>
    <lineage>
        <taxon>Bacteria</taxon>
        <taxon>Pseudomonadati</taxon>
        <taxon>Pseudomonadota</taxon>
        <taxon>Alphaproteobacteria</taxon>
        <taxon>Rhodobacterales</taxon>
        <taxon>Paracoccaceae</taxon>
        <taxon>Psychromarinibacter</taxon>
    </lineage>
</organism>
<dbReference type="InterPro" id="IPR023210">
    <property type="entry name" value="NADP_OxRdtase_dom"/>
</dbReference>
<reference evidence="3" key="1">
    <citation type="submission" date="2023-03" db="EMBL/GenBank/DDBJ databases">
        <title>Multiphase analysis and comparison of six strains from genera Psychromarinibacter, Lutimaribacter, and Maritimibacter, including a novel species: Psychromarinibacter sediminicola sp. nov.</title>
        <authorList>
            <person name="Wang Y.-H."/>
            <person name="Ye M.-Q."/>
            <person name="Du Z.-J."/>
        </authorList>
    </citation>
    <scope>NUCLEOTIDE SEQUENCE</scope>
    <source>
        <strain evidence="3">C21-152</strain>
    </source>
</reference>
<evidence type="ECO:0000313" key="3">
    <source>
        <dbReference type="EMBL" id="MDF0603929.1"/>
    </source>
</evidence>
<dbReference type="Gene3D" id="3.20.20.100">
    <property type="entry name" value="NADP-dependent oxidoreductase domain"/>
    <property type="match status" value="1"/>
</dbReference>